<accession>A0AAV9IFT5</accession>
<name>A0AAV9IFT5_9RHOD</name>
<feature type="coiled-coil region" evidence="1">
    <location>
        <begin position="270"/>
        <end position="297"/>
    </location>
</feature>
<reference evidence="2 3" key="1">
    <citation type="submission" date="2022-07" db="EMBL/GenBank/DDBJ databases">
        <title>Genome-wide signatures of adaptation to extreme environments.</title>
        <authorList>
            <person name="Cho C.H."/>
            <person name="Yoon H.S."/>
        </authorList>
    </citation>
    <scope>NUCLEOTIDE SEQUENCE [LARGE SCALE GENOMIC DNA]</scope>
    <source>
        <strain evidence="2 3">108.79 E11</strain>
    </source>
</reference>
<organism evidence="2 3">
    <name type="scientific">Galdieria yellowstonensis</name>
    <dbReference type="NCBI Taxonomy" id="3028027"/>
    <lineage>
        <taxon>Eukaryota</taxon>
        <taxon>Rhodophyta</taxon>
        <taxon>Bangiophyceae</taxon>
        <taxon>Galdieriales</taxon>
        <taxon>Galdieriaceae</taxon>
        <taxon>Galdieria</taxon>
    </lineage>
</organism>
<keyword evidence="1" id="KW-0175">Coiled coil</keyword>
<dbReference type="EMBL" id="JANCYU010000036">
    <property type="protein sequence ID" value="KAK4526096.1"/>
    <property type="molecule type" value="Genomic_DNA"/>
</dbReference>
<comment type="caution">
    <text evidence="2">The sequence shown here is derived from an EMBL/GenBank/DDBJ whole genome shotgun (WGS) entry which is preliminary data.</text>
</comment>
<gene>
    <name evidence="2" type="ORF">GAYE_SCF19G4007</name>
</gene>
<sequence length="806" mass="94443">MAYSLDLQKRRLLSPLNTISPSQANVTPAKRTMEDVPWNKDTFRDRTLLYEKENIHVTPGKVQSGIEKIQNLSNFHSKTNCDYNDTTDSKFLTNRTTQSNEYPVLQQNGFQGTGSLLSYILNTKYLPGRSLSEAETFELRTVKLVKEAQAFIEKLRLNFFWNNLETFAPLHNEYITYELSQKVKIPQTSECHRPQTEQVDNYPLLEEILDCISSTNKFLESQIEEEHSMKAKIEQYKNYRQADNNWVESFDSAATTTPSQDPQEELFYYIEGLQIENRRLRLEAEQLEQELREISYLREIETLAADATISEKNEELSRLRENHSPRRKSTDKLIESKSHFEDVDGFETPEVTRKFLQEAVPTPSSIIDTRRRLNACINYLLEERSETRRFEYIERVTYEERLDQLQSKIFEYEGHVNSLSSCLDEKLRELEVSRNDYSKLSEALSEKAQQLLSTSLQLEKLREEVKERDHVIDCLKKQLHETSSARTELSESLQKTNDEVLSLREKAENLQARSDEMKAQLVEKETELETLKKEVFRKDEQLASSYSSLSEMRSKLLKMENELEQATEAARWRESQYQSQVNSLTEELRQCESRLEVEKSENKALLEAVQSEKADKAALVSEMNSLIEENQKLSQQVTCLHKSDEEEKDLAESRKRISVLENELRKKEFEYSILQNDYAELQMKLEMERDHVQVVDEDTISLEQKKRQEAERESAELKDELRKLTQFIKKYRERTESKMINLRTVICQRDASVEELKRVLELARNPDVSENLQERIVEEVVGFFSHFQQSREAKDEIIANVYLSGP</sequence>
<keyword evidence="3" id="KW-1185">Reference proteome</keyword>
<feature type="coiled-coil region" evidence="1">
    <location>
        <begin position="423"/>
        <end position="734"/>
    </location>
</feature>
<dbReference type="Proteomes" id="UP001300502">
    <property type="component" value="Unassembled WGS sequence"/>
</dbReference>
<dbReference type="Gene3D" id="1.10.287.1490">
    <property type="match status" value="1"/>
</dbReference>
<protein>
    <recommendedName>
        <fullName evidence="4">GRIP domain-containing protein</fullName>
    </recommendedName>
</protein>
<proteinExistence type="predicted"/>
<evidence type="ECO:0000313" key="3">
    <source>
        <dbReference type="Proteomes" id="UP001300502"/>
    </source>
</evidence>
<evidence type="ECO:0000256" key="1">
    <source>
        <dbReference type="SAM" id="Coils"/>
    </source>
</evidence>
<evidence type="ECO:0008006" key="4">
    <source>
        <dbReference type="Google" id="ProtNLM"/>
    </source>
</evidence>
<dbReference type="AlphaFoldDB" id="A0AAV9IFT5"/>
<evidence type="ECO:0000313" key="2">
    <source>
        <dbReference type="EMBL" id="KAK4526096.1"/>
    </source>
</evidence>